<feature type="compositionally biased region" description="Low complexity" evidence="1">
    <location>
        <begin position="88"/>
        <end position="112"/>
    </location>
</feature>
<sequence length="2496" mass="279687">MDPWTHPAVDPWRNYQGGNPWNVAGMSGFGTFATSNGAACSGTFSGAGGYQGGPAGAPQILRPEGTATGSSIHGTGQGTAGDRRLQQPCMSPIPGMPMSSPPYVGQASQGVGSQFGGGLSGQSSGNGCQSGFAGNLLQHLDANAAPPQTRTVGSAFELFGKPVNSFAHSPNSSPSTLQQQNELMLKALTAALSGDKKSIPSWNGSVETLRPWLRQLSYWELDNNVPRSRWGIKLLQSFTDGSAPRKIAETLDLSIVLSEQGYGSILTEIMTKYGPYLEAIGPAAVDHFFYGFERSRQESFSTYIAAKEIALHELEAQLGEKVPPRIAGRVLLLGANLSEQQRENLAIRYNALLKLQELFVLLTEDEPESDGEGNLTYLLFDQSREYTEEETQYIWAYNSAYRDVRKDLQARRKGRQYFKPKDSAFRNKKGGGKGSNKSRFSSKGRPADRSKGSVNKTFVSTVGSITPENVSIRAVTDECSPDMSQLEDSSSTNRCFVNIATELERSISVLAGVHTDGHEAIVDTAAEEAVVGSTAMQKLRMALAKHGLQPVAATGASVSCSGIGGAAKIAGVWDIPLGVARTNGLIRTTEVEDQGSFCTPFLLPISYQELVGATIDLDKSILRLRNGRKTMMKRTPSGHRSISVLEFNGRWSLPDSLKSELKIGVDNPFLLPADKKSDRFQQKPGVAVWLKKGQETIFMGLLDGPRRALVHSHEAGIGSQIGEKMQLLIQCRILRFLAHWFKPLIELLTMKARITECIKKEEQETTVIKREGPRTTYQQRINAWFRMVRLILNLISHANQEYAANYLMTRHSLEEMHEEDRARDDKRRQMEREKERQKNRVIRRGIGQPLSRSVACKTWQFEPAKCVHPDDHLRQRAGRGHFWWTCLACGSRWERLEASADKAINQPEASSSSGQVASQVVTVKSTSTTACPQVLPAPRYRPDLSDLTCQEESTKPRKTIKDFLMAAQDQPPSKTQGPMPIVKDERSPSPRRRLTSGQRPSQERARQKTHPASPGPREQYEIHSSGEEDNPWDEKAATSPTTKGTGKAALLSVLVYMSVFHQKVTGDQFLQSLGTMEESSSPSEGPSVDPALFQPKTIKLTPSTFELGSTDFDTPPQWLGKQDRAILANSIRNYVDHCAELFSPPRIVPVAKKAGLRASLSMDLTTGYDFLLRQDRERAWREIKKNKPAIILLCPPCRTFSPLRFLSTFRRNVDQVREEEAEGDELLDFALDVIDYQLSQGRGFLFEHPKPSQAWKKPRMVKLLERPDVFRVIADMCQFGLRVAKGPLKGLPAQKRSGLVSNVIEVLDFVNHRCQKEHRHGKLIGGVAQFAQEYTPTFVQSVVCGIKEALGFKVSELDRKGATNSPKQQDPGRKTGRAIGAILHQYAVETKELEELIPNEEEAGSEECLRYLTLLTVELFVFEELFQAVQQYGIDPTNDIALTNDLNVFKRAKEGNKSEVTNDEEYTPSMAPENPEDLPQPPEEEFSAEDAVRARLRDVRREPKVQEALEQVEDFRKVKEGEFSLAPHLRREVHKVHRNLGHPAKEVFLRAMRHSGVKHHVLDWVRHHFRCPACQARERPNPQRPGHLLRALEFGQIVGLDLLYIEIEGELKTFLNMLDWGTNFQQAALCQNRTAQEVQTVFLNQWVQHYGPPIVAVTDQGPEFTGQRFQEEKFKAVYHAASATKDEVPMVVAEVAACRNRFMDRWGFSPMQRVFGKTLRMPASLLSSDVLDQELMELAATDPIRRQWKIQELASQEWLRRQDRSAIQRSVHSKARNTDKKDFKPGQWAYVFRSTPQFRGWAGPGVLLTEIAYQDVTQDEIPNESDFQEEELLRLFRIEDPGAPSQAAPAIEDDEDMTMTESTHLDDQPAPSTQPSSRAPSKEEPSRPSAPPSRGVSFMDSAMDPETPQLQDIPEEDQVMESAERTDEVMREEEPETPSLPSGPPPELASPIRVDEGSSGSFRFGPAPRARDDRPTPYPFFEAPPSLPRPPGHSLFVDFTDFDKAEDLQGLGITGSFVGATWRYDREQRRQILQPHKIHSTKTFWSHSAEASFDYNDRCVYVSKAKSSFGQVEFSKLPEETKVQFRASRKKEMDSLIKNQAVRILSVEESLEFARLHPSQIIDSKFVDRYKPKSVELSTLAEYKRRAIQEGHLEAIELEQDQQNPKSRLCAVGWLDPQIHEVERSAPTPLSASIHCCLQLSATRRWKTKVKDVKTAFLQSLPTTRSKMLACRQPKDEPLPGCDPRQLILLLTEIYGLVSGPSWWRRTLLKLATEELHYKVNEYDKCVLTLPAPSKGTGHGKELTAGYMVIEVDDIIEAGGPEHQKLMAKVEKLLTFGKIEELYSSEGTSYAGRYLRQLEDYSFVAHMEEFIYTRLEPITMARKVLKKDADRIPLNEKEKTQLRGLIASLNWVARESRPDAAAGASILASAFPEPKFSHILQANDLVRHLKTFPLELKIHAIEESKLRHFLIADSAFDMSGKEKSQFGFLMGFTTPA</sequence>
<dbReference type="EMBL" id="CAXAMN010028805">
    <property type="protein sequence ID" value="CAK9117727.1"/>
    <property type="molecule type" value="Genomic_DNA"/>
</dbReference>
<organism evidence="3 4">
    <name type="scientific">Durusdinium trenchii</name>
    <dbReference type="NCBI Taxonomy" id="1381693"/>
    <lineage>
        <taxon>Eukaryota</taxon>
        <taxon>Sar</taxon>
        <taxon>Alveolata</taxon>
        <taxon>Dinophyceae</taxon>
        <taxon>Suessiales</taxon>
        <taxon>Symbiodiniaceae</taxon>
        <taxon>Durusdinium</taxon>
    </lineage>
</organism>
<dbReference type="SUPFAM" id="SSF53098">
    <property type="entry name" value="Ribonuclease H-like"/>
    <property type="match status" value="1"/>
</dbReference>
<feature type="region of interest" description="Disordered" evidence="1">
    <location>
        <begin position="1838"/>
        <end position="1987"/>
    </location>
</feature>
<feature type="region of interest" description="Disordered" evidence="1">
    <location>
        <begin position="419"/>
        <end position="454"/>
    </location>
</feature>
<name>A0ABP0SZ51_9DINO</name>
<feature type="region of interest" description="Disordered" evidence="1">
    <location>
        <begin position="817"/>
        <end position="839"/>
    </location>
</feature>
<evidence type="ECO:0000313" key="3">
    <source>
        <dbReference type="EMBL" id="CAK9117727.1"/>
    </source>
</evidence>
<feature type="region of interest" description="Disordered" evidence="1">
    <location>
        <begin position="1453"/>
        <end position="1483"/>
    </location>
</feature>
<comment type="caution">
    <text evidence="3">The sequence shown here is derived from an EMBL/GenBank/DDBJ whole genome shotgun (WGS) entry which is preliminary data.</text>
</comment>
<evidence type="ECO:0000313" key="4">
    <source>
        <dbReference type="Proteomes" id="UP001642484"/>
    </source>
</evidence>
<accession>A0ABP0SZ51</accession>
<feature type="compositionally biased region" description="Basic and acidic residues" evidence="1">
    <location>
        <begin position="1018"/>
        <end position="1036"/>
    </location>
</feature>
<keyword evidence="4" id="KW-1185">Reference proteome</keyword>
<reference evidence="3 4" key="1">
    <citation type="submission" date="2024-02" db="EMBL/GenBank/DDBJ databases">
        <authorList>
            <person name="Chen Y."/>
            <person name="Shah S."/>
            <person name="Dougan E. K."/>
            <person name="Thang M."/>
            <person name="Chan C."/>
        </authorList>
    </citation>
    <scope>NUCLEOTIDE SEQUENCE [LARGE SCALE GENOMIC DNA]</scope>
</reference>
<feature type="compositionally biased region" description="Low complexity" evidence="1">
    <location>
        <begin position="435"/>
        <end position="444"/>
    </location>
</feature>
<dbReference type="PROSITE" id="PS50994">
    <property type="entry name" value="INTEGRASE"/>
    <property type="match status" value="1"/>
</dbReference>
<feature type="region of interest" description="Disordered" evidence="1">
    <location>
        <begin position="925"/>
        <end position="1043"/>
    </location>
</feature>
<feature type="compositionally biased region" description="Basic and acidic residues" evidence="1">
    <location>
        <begin position="817"/>
        <end position="838"/>
    </location>
</feature>
<gene>
    <name evidence="3" type="ORF">CCMP2556_LOCUS54986</name>
</gene>
<dbReference type="InterPro" id="IPR012337">
    <property type="entry name" value="RNaseH-like_sf"/>
</dbReference>
<dbReference type="InterPro" id="IPR036397">
    <property type="entry name" value="RNaseH_sf"/>
</dbReference>
<evidence type="ECO:0000259" key="2">
    <source>
        <dbReference type="PROSITE" id="PS50994"/>
    </source>
</evidence>
<proteinExistence type="predicted"/>
<feature type="domain" description="Integrase catalytic" evidence="2">
    <location>
        <begin position="1581"/>
        <end position="1671"/>
    </location>
</feature>
<feature type="region of interest" description="Disordered" evidence="1">
    <location>
        <begin position="54"/>
        <end position="124"/>
    </location>
</feature>
<evidence type="ECO:0000256" key="1">
    <source>
        <dbReference type="SAM" id="MobiDB-lite"/>
    </source>
</evidence>
<protein>
    <recommendedName>
        <fullName evidence="2">Integrase catalytic domain-containing protein</fullName>
    </recommendedName>
</protein>
<feature type="compositionally biased region" description="Basic and acidic residues" evidence="1">
    <location>
        <begin position="952"/>
        <end position="961"/>
    </location>
</feature>
<dbReference type="Gene3D" id="3.30.420.10">
    <property type="entry name" value="Ribonuclease H-like superfamily/Ribonuclease H"/>
    <property type="match status" value="1"/>
</dbReference>
<dbReference type="InterPro" id="IPR001584">
    <property type="entry name" value="Integrase_cat-core"/>
</dbReference>
<dbReference type="Proteomes" id="UP001642484">
    <property type="component" value="Unassembled WGS sequence"/>
</dbReference>